<sequence>MNGVKMKRLFTFLVIAFMLLGFMPNQGSAIGVEPQMQVELVNYLANKTSISLKVTGTYYLNGTTTRLSTAKTYTLKVVAQNNKPYISLYDGSTRLAIRENISIKTSNRKDTATLNNHTYLGNFNFSVDNGRYVGVINTIYLEDYIKCVVPSESILNHFSLIQVRINLLSLPDL</sequence>
<name>A0A6H1NWL4_PRIMG</name>
<protein>
    <submittedName>
        <fullName evidence="1">Uncharacterized protein</fullName>
    </submittedName>
</protein>
<reference evidence="1 2" key="2">
    <citation type="submission" date="2020-04" db="EMBL/GenBank/DDBJ databases">
        <authorList>
            <person name="Fomenkov A."/>
            <person name="Anton B.P."/>
            <person name="Roberts R.J."/>
        </authorList>
    </citation>
    <scope>NUCLEOTIDE SEQUENCE [LARGE SCALE GENOMIC DNA]</scope>
    <source>
        <strain evidence="1 2">S2</strain>
    </source>
</reference>
<evidence type="ECO:0000313" key="1">
    <source>
        <dbReference type="EMBL" id="QIZ05622.1"/>
    </source>
</evidence>
<reference evidence="1 2" key="1">
    <citation type="submission" date="2020-04" db="EMBL/GenBank/DDBJ databases">
        <title>Genome-Wide Identification of 5-Methylcytosine Sites in Bacterial Genomes By High-Throughput Sequencing of MspJI Restriction Fragments.</title>
        <authorList>
            <person name="Wu V."/>
        </authorList>
    </citation>
    <scope>NUCLEOTIDE SEQUENCE [LARGE SCALE GENOMIC DNA]</scope>
    <source>
        <strain evidence="1 2">S2</strain>
    </source>
</reference>
<organism evidence="1 2">
    <name type="scientific">Priestia megaterium</name>
    <name type="common">Bacillus megaterium</name>
    <dbReference type="NCBI Taxonomy" id="1404"/>
    <lineage>
        <taxon>Bacteria</taxon>
        <taxon>Bacillati</taxon>
        <taxon>Bacillota</taxon>
        <taxon>Bacilli</taxon>
        <taxon>Bacillales</taxon>
        <taxon>Bacillaceae</taxon>
        <taxon>Priestia</taxon>
    </lineage>
</organism>
<dbReference type="AlphaFoldDB" id="A0A6H1NWL4"/>
<gene>
    <name evidence="1" type="ORF">HFZ78_01735</name>
</gene>
<dbReference type="EMBL" id="CP051128">
    <property type="protein sequence ID" value="QIZ05622.1"/>
    <property type="molecule type" value="Genomic_DNA"/>
</dbReference>
<dbReference type="Proteomes" id="UP000501868">
    <property type="component" value="Chromosome"/>
</dbReference>
<proteinExistence type="predicted"/>
<evidence type="ECO:0000313" key="2">
    <source>
        <dbReference type="Proteomes" id="UP000501868"/>
    </source>
</evidence>
<accession>A0A6H1NWL4</accession>